<evidence type="ECO:0000259" key="8">
    <source>
        <dbReference type="Pfam" id="PF00764"/>
    </source>
</evidence>
<feature type="domain" description="Arginosuccinate synthase-like N-terminal" evidence="8">
    <location>
        <begin position="4"/>
        <end position="164"/>
    </location>
</feature>
<dbReference type="CDD" id="cd01999">
    <property type="entry name" value="ASS"/>
    <property type="match status" value="1"/>
</dbReference>
<keyword evidence="5" id="KW-0028">Amino-acid biosynthesis</keyword>
<dbReference type="EC" id="6.3.4.5" evidence="2"/>
<dbReference type="PANTHER" id="PTHR11587:SF2">
    <property type="entry name" value="ARGININOSUCCINATE SYNTHASE"/>
    <property type="match status" value="1"/>
</dbReference>
<dbReference type="Pfam" id="PF00764">
    <property type="entry name" value="Arginosuc_synth"/>
    <property type="match status" value="1"/>
</dbReference>
<evidence type="ECO:0000256" key="2">
    <source>
        <dbReference type="ARBA" id="ARBA00012286"/>
    </source>
</evidence>
<dbReference type="STRING" id="694427.Palpr_1897"/>
<keyword evidence="11" id="KW-1185">Reference proteome</keyword>
<dbReference type="EMBL" id="CP002345">
    <property type="protein sequence ID" value="ADQ80036.1"/>
    <property type="molecule type" value="Genomic_DNA"/>
</dbReference>
<dbReference type="SUPFAM" id="SSF69864">
    <property type="entry name" value="Argininosuccinate synthetase, C-terminal domain"/>
    <property type="match status" value="1"/>
</dbReference>
<sequence>MKEKVLLAFSGGLDTSFCAMYLAQEKGYEVHTAVANTGGFSEDELKVIEDKAFRLGAKSHVALDVTQEYYEKSIKYMVFGNVLRNGTYPISVSSERIFQAIAIINYAKEIGADYVAHGSTGAGNDQVRFDLTFDVLAPGIKILTPTRDMVLTREYEIDYLKKHGFVADFTKMEYSINKGLWGTSIGGKETLKSEQTLPEEAYPSQIEKQGEENVTIEFLNGEITAINGAKQENKVLLINQLESIANKYGIGRDMHIGDTIIGIKGRVGFEAAAPLLIINAHKMLEKHTLTKWQQYWKDQLGNWYGMFLHEAQYLEPVMRDIEQFLQSSQQNVTGKVIIKLRPYSYTLVGVESPFDLMKTDFGEYGEVNRAWSADDVKGFTKILGNQMKIYYNVQKRNDK</sequence>
<dbReference type="AlphaFoldDB" id="E4T5P2"/>
<comment type="pathway">
    <text evidence="1">Amino-acid biosynthesis; L-arginine biosynthesis; L-arginine from L-ornithine and carbamoyl phosphate: step 2/3.</text>
</comment>
<dbReference type="GO" id="GO:0004055">
    <property type="term" value="F:argininosuccinate synthase activity"/>
    <property type="evidence" value="ECO:0007669"/>
    <property type="project" value="UniProtKB-EC"/>
</dbReference>
<dbReference type="Pfam" id="PF20979">
    <property type="entry name" value="Arginosuc_syn_C"/>
    <property type="match status" value="1"/>
</dbReference>
<keyword evidence="7" id="KW-0067">ATP-binding</keyword>
<organism evidence="10 11">
    <name type="scientific">Paludibacter propionicigenes (strain DSM 17365 / JCM 13257 / WB4)</name>
    <dbReference type="NCBI Taxonomy" id="694427"/>
    <lineage>
        <taxon>Bacteria</taxon>
        <taxon>Pseudomonadati</taxon>
        <taxon>Bacteroidota</taxon>
        <taxon>Bacteroidia</taxon>
        <taxon>Bacteroidales</taxon>
        <taxon>Paludibacteraceae</taxon>
        <taxon>Paludibacter</taxon>
    </lineage>
</organism>
<reference evidence="10 11" key="2">
    <citation type="journal article" date="2011" name="Stand. Genomic Sci.">
        <title>Complete genome sequence of Paludibacter propionicigenes type strain (WB4).</title>
        <authorList>
            <person name="Gronow S."/>
            <person name="Munk C."/>
            <person name="Lapidus A."/>
            <person name="Nolan M."/>
            <person name="Lucas S."/>
            <person name="Hammon N."/>
            <person name="Deshpande S."/>
            <person name="Cheng J.F."/>
            <person name="Tapia R."/>
            <person name="Han C."/>
            <person name="Goodwin L."/>
            <person name="Pitluck S."/>
            <person name="Liolios K."/>
            <person name="Ivanova N."/>
            <person name="Mavromatis K."/>
            <person name="Mikhailova N."/>
            <person name="Pati A."/>
            <person name="Chen A."/>
            <person name="Palaniappan K."/>
            <person name="Land M."/>
            <person name="Hauser L."/>
            <person name="Chang Y.J."/>
            <person name="Jeffries C.D."/>
            <person name="Brambilla E."/>
            <person name="Rohde M."/>
            <person name="Goker M."/>
            <person name="Detter J.C."/>
            <person name="Woyke T."/>
            <person name="Bristow J."/>
            <person name="Eisen J.A."/>
            <person name="Markowitz V."/>
            <person name="Hugenholtz P."/>
            <person name="Kyrpides N.C."/>
            <person name="Klenk H.P."/>
        </authorList>
    </citation>
    <scope>NUCLEOTIDE SEQUENCE [LARGE SCALE GENOMIC DNA]</scope>
    <source>
        <strain evidence="11">DSM 17365 / JCM 13257 / WB4</strain>
    </source>
</reference>
<gene>
    <name evidence="10" type="ordered locus">Palpr_1897</name>
</gene>
<evidence type="ECO:0000256" key="5">
    <source>
        <dbReference type="ARBA" id="ARBA00022605"/>
    </source>
</evidence>
<reference key="1">
    <citation type="submission" date="2010-11" db="EMBL/GenBank/DDBJ databases">
        <title>The complete genome of Paludibacter propionicigenes DSM 17365.</title>
        <authorList>
            <consortium name="US DOE Joint Genome Institute (JGI-PGF)"/>
            <person name="Lucas S."/>
            <person name="Copeland A."/>
            <person name="Lapidus A."/>
            <person name="Bruce D."/>
            <person name="Goodwin L."/>
            <person name="Pitluck S."/>
            <person name="Kyrpides N."/>
            <person name="Mavromatis K."/>
            <person name="Ivanova N."/>
            <person name="Munk A.C."/>
            <person name="Brettin T."/>
            <person name="Detter J.C."/>
            <person name="Han C."/>
            <person name="Tapia R."/>
            <person name="Land M."/>
            <person name="Hauser L."/>
            <person name="Markowitz V."/>
            <person name="Cheng J.-F."/>
            <person name="Hugenholtz P."/>
            <person name="Woyke T."/>
            <person name="Wu D."/>
            <person name="Gronow S."/>
            <person name="Wellnitz S."/>
            <person name="Brambilla E."/>
            <person name="Klenk H.-P."/>
            <person name="Eisen J.A."/>
        </authorList>
    </citation>
    <scope>NUCLEOTIDE SEQUENCE</scope>
    <source>
        <strain>WB4</strain>
    </source>
</reference>
<keyword evidence="6" id="KW-0547">Nucleotide-binding</keyword>
<dbReference type="GO" id="GO:0005524">
    <property type="term" value="F:ATP binding"/>
    <property type="evidence" value="ECO:0007669"/>
    <property type="project" value="UniProtKB-KW"/>
</dbReference>
<feature type="domain" description="Arginosuccinate synthase C-terminal" evidence="9">
    <location>
        <begin position="174"/>
        <end position="390"/>
    </location>
</feature>
<dbReference type="InterPro" id="IPR048267">
    <property type="entry name" value="Arginosuc_syn_N"/>
</dbReference>
<protein>
    <recommendedName>
        <fullName evidence="2">argininosuccinate synthase</fullName>
        <ecNumber evidence="2">6.3.4.5</ecNumber>
    </recommendedName>
</protein>
<name>E4T5P2_PALPW</name>
<dbReference type="GO" id="GO:0000050">
    <property type="term" value="P:urea cycle"/>
    <property type="evidence" value="ECO:0007669"/>
    <property type="project" value="TreeGrafter"/>
</dbReference>
<dbReference type="InterPro" id="IPR014729">
    <property type="entry name" value="Rossmann-like_a/b/a_fold"/>
</dbReference>
<dbReference type="InterPro" id="IPR018223">
    <property type="entry name" value="Arginosuc_synth_CS"/>
</dbReference>
<dbReference type="Gene3D" id="3.40.50.620">
    <property type="entry name" value="HUPs"/>
    <property type="match status" value="1"/>
</dbReference>
<dbReference type="KEGG" id="ppn:Palpr_1897"/>
<dbReference type="PROSITE" id="PS00564">
    <property type="entry name" value="ARGININOSUCCIN_SYN_1"/>
    <property type="match status" value="1"/>
</dbReference>
<dbReference type="GO" id="GO:0005737">
    <property type="term" value="C:cytoplasm"/>
    <property type="evidence" value="ECO:0007669"/>
    <property type="project" value="TreeGrafter"/>
</dbReference>
<proteinExistence type="predicted"/>
<dbReference type="InterPro" id="IPR001518">
    <property type="entry name" value="Arginosuc_synth"/>
</dbReference>
<dbReference type="HOGENOM" id="CLU_032784_0_0_10"/>
<evidence type="ECO:0000256" key="4">
    <source>
        <dbReference type="ARBA" id="ARBA00022598"/>
    </source>
</evidence>
<evidence type="ECO:0000256" key="7">
    <source>
        <dbReference type="ARBA" id="ARBA00022840"/>
    </source>
</evidence>
<dbReference type="OrthoDB" id="9801641at2"/>
<evidence type="ECO:0000313" key="10">
    <source>
        <dbReference type="EMBL" id="ADQ80036.1"/>
    </source>
</evidence>
<dbReference type="eggNOG" id="COG0137">
    <property type="taxonomic scope" value="Bacteria"/>
</dbReference>
<dbReference type="FunFam" id="3.40.50.620:FF:000019">
    <property type="entry name" value="Argininosuccinate synthase"/>
    <property type="match status" value="1"/>
</dbReference>
<dbReference type="GO" id="GO:0000053">
    <property type="term" value="P:argininosuccinate metabolic process"/>
    <property type="evidence" value="ECO:0007669"/>
    <property type="project" value="TreeGrafter"/>
</dbReference>
<dbReference type="PANTHER" id="PTHR11587">
    <property type="entry name" value="ARGININOSUCCINATE SYNTHASE"/>
    <property type="match status" value="1"/>
</dbReference>
<dbReference type="SUPFAM" id="SSF52402">
    <property type="entry name" value="Adenine nucleotide alpha hydrolases-like"/>
    <property type="match status" value="1"/>
</dbReference>
<keyword evidence="4 10" id="KW-0436">Ligase</keyword>
<dbReference type="InterPro" id="IPR024074">
    <property type="entry name" value="AS_cat/multimer_dom_body"/>
</dbReference>
<accession>E4T5P2</accession>
<evidence type="ECO:0000256" key="3">
    <source>
        <dbReference type="ARBA" id="ARBA00022571"/>
    </source>
</evidence>
<evidence type="ECO:0000259" key="9">
    <source>
        <dbReference type="Pfam" id="PF20979"/>
    </source>
</evidence>
<dbReference type="GO" id="GO:0006526">
    <property type="term" value="P:L-arginine biosynthetic process"/>
    <property type="evidence" value="ECO:0007669"/>
    <property type="project" value="UniProtKB-UniPathway"/>
</dbReference>
<evidence type="ECO:0000256" key="1">
    <source>
        <dbReference type="ARBA" id="ARBA00004967"/>
    </source>
</evidence>
<dbReference type="InterPro" id="IPR023434">
    <property type="entry name" value="Arginosuc_synth_type_1_subfam"/>
</dbReference>
<dbReference type="Proteomes" id="UP000008718">
    <property type="component" value="Chromosome"/>
</dbReference>
<keyword evidence="3" id="KW-0055">Arginine biosynthesis</keyword>
<evidence type="ECO:0000256" key="6">
    <source>
        <dbReference type="ARBA" id="ARBA00022741"/>
    </source>
</evidence>
<dbReference type="InterPro" id="IPR048268">
    <property type="entry name" value="Arginosuc_syn_C"/>
</dbReference>
<dbReference type="UniPathway" id="UPA00068">
    <property type="reaction ID" value="UER00113"/>
</dbReference>
<dbReference type="RefSeq" id="WP_013445405.1">
    <property type="nucleotide sequence ID" value="NC_014734.1"/>
</dbReference>
<dbReference type="Gene3D" id="3.90.1260.10">
    <property type="entry name" value="Argininosuccinate synthetase, chain A, domain 2"/>
    <property type="match status" value="1"/>
</dbReference>
<evidence type="ECO:0000313" key="11">
    <source>
        <dbReference type="Proteomes" id="UP000008718"/>
    </source>
</evidence>